<feature type="transmembrane region" description="Helical" evidence="8">
    <location>
        <begin position="689"/>
        <end position="715"/>
    </location>
</feature>
<dbReference type="Pfam" id="PF05478">
    <property type="entry name" value="Prominin"/>
    <property type="match status" value="2"/>
</dbReference>
<keyword evidence="5 8" id="KW-0472">Membrane</keyword>
<sequence>MKLMIPISALAFLLCLSQIVRADTVQVETLPYDYGSLNGFYSIGYHISMGLVPTLKNETLQKVADLVTDNGGSVSDVASDILKAYVGPIVFMVFGGLLALAAGLSCLIICCGRCFCKCCGVTDYQPAHEKRTLLYVAGFILFVSFPFVLTGAIIYGKAVDDTYDTLSQDAYEDIQRIIFDLEGLVTNTTAEIIDSVGKNVQTTFDETADEINAAPHEMIINFETTTGLSVFSSETKNRDEAVGAVQDDITLCKGELQNILGIQAGTEVQDQLTTVGLLQTALDGLNIAMQAFDKGMAVVNINVTNIERDLNTSLGKSSGKIKEAKDSVTATTDDITTAINDMHTSLQKVENTTQQWIDDVKDWSGLKAFRSGMQALGLFPLSIALVFLIIGIVASGGRIARSQTKPHQRSTRSHISGGLSVAGIYIGFMVSAFIMVMSVIFFFGGFAVSSVCKPLFRDDAYALYRASDKFDIEVDPYEDKSGDNPIATNIGNIFRECSSRTMFSLIGGENIISVNDVMDTIKFAELQTEANEKIPEKIWPTNGRPDLTAVGSAIGEWNKKVGPFQDANADDFLKQTLVKNQNDQNVKQAHNDLVKLQTSVKTLSAVLAQYNDGVNTLQKYFANDKLTHDALSQQVNDTFKEVTDTTQVGLQAFIDDLMNNVAPCGPFLILYDNVGVLVCDHIGRPVHGMWAALGLAALALLPASFSLLLLVRWLLRMDSHYYRDEIEDTGPMIWAGSAVPPEVQTIPATMSSYSYPRNQSLGRLDLKPIDEQPFPADYADSRPASQQLHRPDSLYPEVGLPRANKGFEEYSGDGRRTDNWDIPLPEDSPPSTTQRLRRF</sequence>
<feature type="transmembrane region" description="Helical" evidence="8">
    <location>
        <begin position="133"/>
        <end position="155"/>
    </location>
</feature>
<keyword evidence="9" id="KW-0732">Signal</keyword>
<keyword evidence="6" id="KW-0325">Glycoprotein</keyword>
<evidence type="ECO:0000256" key="7">
    <source>
        <dbReference type="SAM" id="MobiDB-lite"/>
    </source>
</evidence>
<dbReference type="GO" id="GO:0016020">
    <property type="term" value="C:membrane"/>
    <property type="evidence" value="ECO:0007669"/>
    <property type="project" value="UniProtKB-SubCell"/>
</dbReference>
<feature type="signal peptide" evidence="9">
    <location>
        <begin position="1"/>
        <end position="22"/>
    </location>
</feature>
<keyword evidence="3 8" id="KW-0812">Transmembrane</keyword>
<feature type="compositionally biased region" description="Basic and acidic residues" evidence="7">
    <location>
        <begin position="805"/>
        <end position="819"/>
    </location>
</feature>
<evidence type="ECO:0000256" key="8">
    <source>
        <dbReference type="SAM" id="Phobius"/>
    </source>
</evidence>
<organism evidence="10 11">
    <name type="scientific">Mesorhabditis belari</name>
    <dbReference type="NCBI Taxonomy" id="2138241"/>
    <lineage>
        <taxon>Eukaryota</taxon>
        <taxon>Metazoa</taxon>
        <taxon>Ecdysozoa</taxon>
        <taxon>Nematoda</taxon>
        <taxon>Chromadorea</taxon>
        <taxon>Rhabditida</taxon>
        <taxon>Rhabditina</taxon>
        <taxon>Rhabditomorpha</taxon>
        <taxon>Rhabditoidea</taxon>
        <taxon>Rhabditidae</taxon>
        <taxon>Mesorhabditinae</taxon>
        <taxon>Mesorhabditis</taxon>
    </lineage>
</organism>
<evidence type="ECO:0000256" key="5">
    <source>
        <dbReference type="ARBA" id="ARBA00023136"/>
    </source>
</evidence>
<evidence type="ECO:0000256" key="9">
    <source>
        <dbReference type="SAM" id="SignalP"/>
    </source>
</evidence>
<accession>A0AAF3F754</accession>
<dbReference type="PANTHER" id="PTHR11238:SF9">
    <property type="entry name" value="PROMININ, ISOFORM D"/>
    <property type="match status" value="1"/>
</dbReference>
<dbReference type="AlphaFoldDB" id="A0AAF3F754"/>
<evidence type="ECO:0000256" key="2">
    <source>
        <dbReference type="ARBA" id="ARBA00006058"/>
    </source>
</evidence>
<feature type="transmembrane region" description="Helical" evidence="8">
    <location>
        <begin position="89"/>
        <end position="112"/>
    </location>
</feature>
<feature type="compositionally biased region" description="Polar residues" evidence="7">
    <location>
        <begin position="829"/>
        <end position="839"/>
    </location>
</feature>
<evidence type="ECO:0000256" key="1">
    <source>
        <dbReference type="ARBA" id="ARBA00004141"/>
    </source>
</evidence>
<protein>
    <submittedName>
        <fullName evidence="11">Prominin-1-A</fullName>
    </submittedName>
</protein>
<dbReference type="PANTHER" id="PTHR11238">
    <property type="entry name" value="PROMININ ISOFORM D-RELATED"/>
    <property type="match status" value="1"/>
</dbReference>
<evidence type="ECO:0000313" key="10">
    <source>
        <dbReference type="Proteomes" id="UP000887575"/>
    </source>
</evidence>
<comment type="similarity">
    <text evidence="2">Belongs to the prominin family.</text>
</comment>
<evidence type="ECO:0000256" key="6">
    <source>
        <dbReference type="ARBA" id="ARBA00023180"/>
    </source>
</evidence>
<name>A0AAF3F754_9BILA</name>
<evidence type="ECO:0000313" key="11">
    <source>
        <dbReference type="WBParaSite" id="MBELARI_LOCUS21467"/>
    </source>
</evidence>
<keyword evidence="4 8" id="KW-1133">Transmembrane helix</keyword>
<keyword evidence="10" id="KW-1185">Reference proteome</keyword>
<evidence type="ECO:0000256" key="4">
    <source>
        <dbReference type="ARBA" id="ARBA00022989"/>
    </source>
</evidence>
<comment type="subcellular location">
    <subcellularLocation>
        <location evidence="1">Membrane</location>
        <topology evidence="1">Multi-pass membrane protein</topology>
    </subcellularLocation>
</comment>
<feature type="transmembrane region" description="Helical" evidence="8">
    <location>
        <begin position="378"/>
        <end position="400"/>
    </location>
</feature>
<feature type="chain" id="PRO_5041992588" evidence="9">
    <location>
        <begin position="23"/>
        <end position="839"/>
    </location>
</feature>
<proteinExistence type="inferred from homology"/>
<evidence type="ECO:0000256" key="3">
    <source>
        <dbReference type="ARBA" id="ARBA00022692"/>
    </source>
</evidence>
<feature type="transmembrane region" description="Helical" evidence="8">
    <location>
        <begin position="421"/>
        <end position="448"/>
    </location>
</feature>
<feature type="region of interest" description="Disordered" evidence="7">
    <location>
        <begin position="775"/>
        <end position="839"/>
    </location>
</feature>
<dbReference type="Proteomes" id="UP000887575">
    <property type="component" value="Unassembled WGS sequence"/>
</dbReference>
<reference evidence="11" key="1">
    <citation type="submission" date="2024-02" db="UniProtKB">
        <authorList>
            <consortium name="WormBaseParasite"/>
        </authorList>
    </citation>
    <scope>IDENTIFICATION</scope>
</reference>
<dbReference type="InterPro" id="IPR008795">
    <property type="entry name" value="Prominin"/>
</dbReference>
<dbReference type="WBParaSite" id="MBELARI_LOCUS21467">
    <property type="protein sequence ID" value="MBELARI_LOCUS21467"/>
    <property type="gene ID" value="MBELARI_LOCUS21467"/>
</dbReference>